<evidence type="ECO:0000313" key="2">
    <source>
        <dbReference type="Proteomes" id="UP000017023"/>
    </source>
</evidence>
<dbReference type="EMBL" id="AWGW01000007">
    <property type="protein sequence ID" value="ERK02053.1"/>
    <property type="molecule type" value="Genomic_DNA"/>
</dbReference>
<organism evidence="1 2">
    <name type="scientific">Segatella salivae F0493</name>
    <dbReference type="NCBI Taxonomy" id="1395125"/>
    <lineage>
        <taxon>Bacteria</taxon>
        <taxon>Pseudomonadati</taxon>
        <taxon>Bacteroidota</taxon>
        <taxon>Bacteroidia</taxon>
        <taxon>Bacteroidales</taxon>
        <taxon>Prevotellaceae</taxon>
        <taxon>Segatella</taxon>
    </lineage>
</organism>
<accession>U2LC51</accession>
<name>U2LC51_9BACT</name>
<gene>
    <name evidence="1" type="ORF">HMPREF9145_0180</name>
</gene>
<protein>
    <submittedName>
        <fullName evidence="1">Uncharacterized protein</fullName>
    </submittedName>
</protein>
<dbReference type="Proteomes" id="UP000017023">
    <property type="component" value="Unassembled WGS sequence"/>
</dbReference>
<reference evidence="1 2" key="1">
    <citation type="submission" date="2013-08" db="EMBL/GenBank/DDBJ databases">
        <authorList>
            <person name="Durkin A.S."/>
            <person name="Haft D.R."/>
            <person name="McCorrison J."/>
            <person name="Torralba M."/>
            <person name="Gillis M."/>
            <person name="Haft D.H."/>
            <person name="Methe B."/>
            <person name="Sutton G."/>
            <person name="Nelson K.E."/>
        </authorList>
    </citation>
    <scope>NUCLEOTIDE SEQUENCE [LARGE SCALE GENOMIC DNA]</scope>
    <source>
        <strain evidence="1 2">F0493</strain>
    </source>
</reference>
<comment type="caution">
    <text evidence="1">The sequence shown here is derived from an EMBL/GenBank/DDBJ whole genome shotgun (WGS) entry which is preliminary data.</text>
</comment>
<sequence length="55" mass="6543">MMSDFECKSHVFSNLITLRNKHIASLLMMNERAICMRESCEQYFFATEKHTAFSY</sequence>
<proteinExistence type="predicted"/>
<evidence type="ECO:0000313" key="1">
    <source>
        <dbReference type="EMBL" id="ERK02053.1"/>
    </source>
</evidence>
<dbReference type="AlphaFoldDB" id="U2LC51"/>